<evidence type="ECO:0000256" key="1">
    <source>
        <dbReference type="ARBA" id="ARBA00008635"/>
    </source>
</evidence>
<feature type="binding site" evidence="3">
    <location>
        <position position="124"/>
    </location>
    <ligand>
        <name>a divalent metal cation</name>
        <dbReference type="ChEBI" id="CHEBI:60240"/>
    </ligand>
</feature>
<dbReference type="AlphaFoldDB" id="A0A3G3JW76"/>
<dbReference type="EMBL" id="CP033433">
    <property type="protein sequence ID" value="AYQ72107.1"/>
    <property type="molecule type" value="Genomic_DNA"/>
</dbReference>
<keyword evidence="5" id="KW-1185">Reference proteome</keyword>
<comment type="similarity">
    <text evidence="1">Belongs to the DinB family.</text>
</comment>
<dbReference type="PANTHER" id="PTHR37302">
    <property type="entry name" value="SLR1116 PROTEIN"/>
    <property type="match status" value="1"/>
</dbReference>
<gene>
    <name evidence="4" type="ORF">EAV92_05695</name>
</gene>
<dbReference type="PANTHER" id="PTHR37302:SF3">
    <property type="entry name" value="DAMAGE-INDUCIBLE PROTEIN DINB"/>
    <property type="match status" value="1"/>
</dbReference>
<evidence type="ECO:0000256" key="3">
    <source>
        <dbReference type="PIRSR" id="PIRSR607837-1"/>
    </source>
</evidence>
<sequence>MLKLFQYNWQVREEWFALCRGLPQEELLKERTGGVGSILKTLFHIVEAEYSWIDALKGNSPEEPDFNDYRSLERVEQLQAQYRPDVLAFVEAWTDEQEIHNLIVPWNTNVSCTYGEVMRHVIAHEIHHVGQLSVWSRELGIKPPSANFVGRGLA</sequence>
<dbReference type="GO" id="GO:0046872">
    <property type="term" value="F:metal ion binding"/>
    <property type="evidence" value="ECO:0007669"/>
    <property type="project" value="UniProtKB-KW"/>
</dbReference>
<dbReference type="SUPFAM" id="SSF109854">
    <property type="entry name" value="DinB/YfiT-like putative metalloenzymes"/>
    <property type="match status" value="1"/>
</dbReference>
<evidence type="ECO:0000256" key="2">
    <source>
        <dbReference type="ARBA" id="ARBA00022723"/>
    </source>
</evidence>
<accession>A0A3G3JW76</accession>
<feature type="binding site" evidence="3">
    <location>
        <position position="44"/>
    </location>
    <ligand>
        <name>a divalent metal cation</name>
        <dbReference type="ChEBI" id="CHEBI:60240"/>
    </ligand>
</feature>
<reference evidence="4 5" key="1">
    <citation type="submission" date="2018-10" db="EMBL/GenBank/DDBJ databases">
        <title>Genome Sequence of Cohnella sp.</title>
        <authorList>
            <person name="Srinivasan S."/>
            <person name="Kim M.K."/>
        </authorList>
    </citation>
    <scope>NUCLEOTIDE SEQUENCE [LARGE SCALE GENOMIC DNA]</scope>
    <source>
        <strain evidence="4 5">18JY8-7</strain>
    </source>
</reference>
<dbReference type="KEGG" id="coh:EAV92_05695"/>
<dbReference type="RefSeq" id="WP_123040167.1">
    <property type="nucleotide sequence ID" value="NZ_CP033433.1"/>
</dbReference>
<proteinExistence type="inferred from homology"/>
<feature type="binding site" evidence="3">
    <location>
        <position position="128"/>
    </location>
    <ligand>
        <name>a divalent metal cation</name>
        <dbReference type="ChEBI" id="CHEBI:60240"/>
    </ligand>
</feature>
<protein>
    <submittedName>
        <fullName evidence="4">DUF664 domain-containing protein</fullName>
    </submittedName>
</protein>
<dbReference type="Proteomes" id="UP000269097">
    <property type="component" value="Chromosome"/>
</dbReference>
<dbReference type="InterPro" id="IPR007837">
    <property type="entry name" value="DinB"/>
</dbReference>
<dbReference type="InterPro" id="IPR034660">
    <property type="entry name" value="DinB/YfiT-like"/>
</dbReference>
<dbReference type="Gene3D" id="1.20.120.450">
    <property type="entry name" value="dinb family like domain"/>
    <property type="match status" value="1"/>
</dbReference>
<name>A0A3G3JW76_9BACL</name>
<dbReference type="Pfam" id="PF05163">
    <property type="entry name" value="DinB"/>
    <property type="match status" value="1"/>
</dbReference>
<evidence type="ECO:0000313" key="4">
    <source>
        <dbReference type="EMBL" id="AYQ72107.1"/>
    </source>
</evidence>
<keyword evidence="2 3" id="KW-0479">Metal-binding</keyword>
<evidence type="ECO:0000313" key="5">
    <source>
        <dbReference type="Proteomes" id="UP000269097"/>
    </source>
</evidence>
<organism evidence="4 5">
    <name type="scientific">Cohnella candidum</name>
    <dbReference type="NCBI Taxonomy" id="2674991"/>
    <lineage>
        <taxon>Bacteria</taxon>
        <taxon>Bacillati</taxon>
        <taxon>Bacillota</taxon>
        <taxon>Bacilli</taxon>
        <taxon>Bacillales</taxon>
        <taxon>Paenibacillaceae</taxon>
        <taxon>Cohnella</taxon>
    </lineage>
</organism>